<evidence type="ECO:0000256" key="5">
    <source>
        <dbReference type="RuleBase" id="RU003919"/>
    </source>
</evidence>
<dbReference type="SMART" id="SM01387">
    <property type="entry name" value="Ribosomal_S15"/>
    <property type="match status" value="1"/>
</dbReference>
<comment type="function">
    <text evidence="4 6">One of the primary rRNA binding proteins, it binds directly to 16S rRNA where it helps nucleate assembly of the platform of the 30S subunit by binding and bridging several RNA helices of the 16S rRNA.</text>
</comment>
<comment type="subunit">
    <text evidence="3 4">Part of the 30S ribosomal subunit. Forms a bridge to the 50S subunit in the 70S ribosome, contacting the 23S rRNA.</text>
</comment>
<dbReference type="GO" id="GO:0022627">
    <property type="term" value="C:cytosolic small ribosomal subunit"/>
    <property type="evidence" value="ECO:0007669"/>
    <property type="project" value="TreeGrafter"/>
</dbReference>
<evidence type="ECO:0000313" key="9">
    <source>
        <dbReference type="Proteomes" id="UP000334019"/>
    </source>
</evidence>
<keyword evidence="2 4" id="KW-0687">Ribonucleoprotein</keyword>
<dbReference type="PANTHER" id="PTHR23321:SF26">
    <property type="entry name" value="SMALL RIBOSOMAL SUBUNIT PROTEIN US15M"/>
    <property type="match status" value="1"/>
</dbReference>
<evidence type="ECO:0000256" key="2">
    <source>
        <dbReference type="ARBA" id="ARBA00023274"/>
    </source>
</evidence>
<dbReference type="Proteomes" id="UP000334019">
    <property type="component" value="Chromosome"/>
</dbReference>
<keyword evidence="9" id="KW-1185">Reference proteome</keyword>
<dbReference type="Gene3D" id="6.10.250.3130">
    <property type="match status" value="1"/>
</dbReference>
<name>A0A5Q2RJ25_9ACTN</name>
<dbReference type="FunFam" id="1.10.287.10:FF:000002">
    <property type="entry name" value="30S ribosomal protein S15"/>
    <property type="match status" value="1"/>
</dbReference>
<comment type="similarity">
    <text evidence="4 5">Belongs to the universal ribosomal protein uS15 family.</text>
</comment>
<dbReference type="GO" id="GO:0006412">
    <property type="term" value="P:translation"/>
    <property type="evidence" value="ECO:0007669"/>
    <property type="project" value="UniProtKB-UniRule"/>
</dbReference>
<evidence type="ECO:0000256" key="1">
    <source>
        <dbReference type="ARBA" id="ARBA00022980"/>
    </source>
</evidence>
<dbReference type="PROSITE" id="PS00362">
    <property type="entry name" value="RIBOSOMAL_S15"/>
    <property type="match status" value="1"/>
</dbReference>
<keyword evidence="4 6" id="KW-0694">RNA-binding</keyword>
<dbReference type="GO" id="GO:0019843">
    <property type="term" value="F:rRNA binding"/>
    <property type="evidence" value="ECO:0007669"/>
    <property type="project" value="UniProtKB-UniRule"/>
</dbReference>
<proteinExistence type="inferred from homology"/>
<dbReference type="InterPro" id="IPR005290">
    <property type="entry name" value="Ribosomal_uS15_bac-type"/>
</dbReference>
<protein>
    <recommendedName>
        <fullName evidence="4">Small ribosomal subunit protein uS15</fullName>
    </recommendedName>
</protein>
<accession>A0A5Q2RJ25</accession>
<comment type="function">
    <text evidence="4">Forms an intersubunit bridge (bridge B4) with the 23S rRNA of the 50S subunit in the ribosome.</text>
</comment>
<dbReference type="KEGG" id="atq:GH723_07090"/>
<feature type="compositionally biased region" description="Basic and acidic residues" evidence="7">
    <location>
        <begin position="13"/>
        <end position="23"/>
    </location>
</feature>
<evidence type="ECO:0000256" key="7">
    <source>
        <dbReference type="SAM" id="MobiDB-lite"/>
    </source>
</evidence>
<gene>
    <name evidence="4 8" type="primary">rpsO</name>
    <name evidence="8" type="ORF">GH723_07090</name>
</gene>
<dbReference type="Gene3D" id="1.10.287.10">
    <property type="entry name" value="S15/NS1, RNA-binding"/>
    <property type="match status" value="1"/>
</dbReference>
<sequence length="91" mass="10636">MADATQLPPKSGTIEEHRLHDTDTGSPEVQIALLTDRINHLTEHLKVHKKDHHSRRGLLMLVGRRRRLLDYVKKNDVERYRTIIAKLGLRR</sequence>
<evidence type="ECO:0000256" key="6">
    <source>
        <dbReference type="RuleBase" id="RU004524"/>
    </source>
</evidence>
<reference evidence="8 9" key="1">
    <citation type="submission" date="2019-11" db="EMBL/GenBank/DDBJ databases">
        <authorList>
            <person name="He Y."/>
        </authorList>
    </citation>
    <scope>NUCLEOTIDE SEQUENCE [LARGE SCALE GENOMIC DNA]</scope>
    <source>
        <strain evidence="8 9">SCSIO 58843</strain>
    </source>
</reference>
<feature type="region of interest" description="Disordered" evidence="7">
    <location>
        <begin position="1"/>
        <end position="26"/>
    </location>
</feature>
<dbReference type="HAMAP" id="MF_01343_B">
    <property type="entry name" value="Ribosomal_uS15_B"/>
    <property type="match status" value="1"/>
</dbReference>
<dbReference type="PANTHER" id="PTHR23321">
    <property type="entry name" value="RIBOSOMAL PROTEIN S15, BACTERIAL AND ORGANELLAR"/>
    <property type="match status" value="1"/>
</dbReference>
<dbReference type="SUPFAM" id="SSF47060">
    <property type="entry name" value="S15/NS1 RNA-binding domain"/>
    <property type="match status" value="1"/>
</dbReference>
<dbReference type="AlphaFoldDB" id="A0A5Q2RJ25"/>
<dbReference type="RefSeq" id="WP_153759000.1">
    <property type="nucleotide sequence ID" value="NZ_CP045851.1"/>
</dbReference>
<keyword evidence="1 4" id="KW-0689">Ribosomal protein</keyword>
<evidence type="ECO:0000256" key="3">
    <source>
        <dbReference type="ARBA" id="ARBA00064542"/>
    </source>
</evidence>
<dbReference type="CDD" id="cd00353">
    <property type="entry name" value="Ribosomal_S15p_S13e"/>
    <property type="match status" value="1"/>
</dbReference>
<organism evidence="8 9">
    <name type="scientific">Actinomarinicola tropica</name>
    <dbReference type="NCBI Taxonomy" id="2789776"/>
    <lineage>
        <taxon>Bacteria</taxon>
        <taxon>Bacillati</taxon>
        <taxon>Actinomycetota</taxon>
        <taxon>Acidimicrobiia</taxon>
        <taxon>Acidimicrobiales</taxon>
        <taxon>Iamiaceae</taxon>
        <taxon>Actinomarinicola</taxon>
    </lineage>
</organism>
<dbReference type="NCBIfam" id="TIGR00952">
    <property type="entry name" value="S15_bact"/>
    <property type="match status" value="1"/>
</dbReference>
<keyword evidence="4 6" id="KW-0699">rRNA-binding</keyword>
<dbReference type="Pfam" id="PF00312">
    <property type="entry name" value="Ribosomal_S15"/>
    <property type="match status" value="1"/>
</dbReference>
<dbReference type="InterPro" id="IPR009068">
    <property type="entry name" value="uS15_NS1_RNA-bd_sf"/>
</dbReference>
<evidence type="ECO:0000256" key="4">
    <source>
        <dbReference type="HAMAP-Rule" id="MF_01343"/>
    </source>
</evidence>
<evidence type="ECO:0000313" key="8">
    <source>
        <dbReference type="EMBL" id="QGG94892.1"/>
    </source>
</evidence>
<dbReference type="EMBL" id="CP045851">
    <property type="protein sequence ID" value="QGG94892.1"/>
    <property type="molecule type" value="Genomic_DNA"/>
</dbReference>
<dbReference type="GO" id="GO:0003735">
    <property type="term" value="F:structural constituent of ribosome"/>
    <property type="evidence" value="ECO:0007669"/>
    <property type="project" value="InterPro"/>
</dbReference>
<dbReference type="InterPro" id="IPR000589">
    <property type="entry name" value="Ribosomal_uS15"/>
</dbReference>